<dbReference type="InterPro" id="IPR005900">
    <property type="entry name" value="6-phosphogluconolactonase_DevB"/>
</dbReference>
<evidence type="ECO:0000256" key="7">
    <source>
        <dbReference type="RuleBase" id="RU365095"/>
    </source>
</evidence>
<protein>
    <recommendedName>
        <fullName evidence="6 7">6-phosphogluconolactonase</fullName>
        <shortName evidence="7">6PGL</shortName>
        <ecNumber evidence="5 7">3.1.1.31</ecNumber>
    </recommendedName>
</protein>
<evidence type="ECO:0000256" key="5">
    <source>
        <dbReference type="ARBA" id="ARBA00013198"/>
    </source>
</evidence>
<name>A0A5M6D1K6_9BACT</name>
<dbReference type="InterPro" id="IPR006148">
    <property type="entry name" value="Glc/Gal-6P_isomerase"/>
</dbReference>
<dbReference type="PANTHER" id="PTHR11054">
    <property type="entry name" value="6-PHOSPHOGLUCONOLACTONASE"/>
    <property type="match status" value="1"/>
</dbReference>
<evidence type="ECO:0000256" key="6">
    <source>
        <dbReference type="ARBA" id="ARBA00020337"/>
    </source>
</evidence>
<proteinExistence type="inferred from homology"/>
<evidence type="ECO:0000259" key="8">
    <source>
        <dbReference type="Pfam" id="PF01182"/>
    </source>
</evidence>
<comment type="function">
    <text evidence="2 7">Hydrolysis of 6-phosphogluconolactone to 6-phosphogluconate.</text>
</comment>
<dbReference type="AlphaFoldDB" id="A0A5M6D1K6"/>
<feature type="domain" description="Glucosamine/galactosamine-6-phosphate isomerase" evidence="8">
    <location>
        <begin position="13"/>
        <end position="222"/>
    </location>
</feature>
<dbReference type="NCBIfam" id="TIGR01198">
    <property type="entry name" value="pgl"/>
    <property type="match status" value="1"/>
</dbReference>
<comment type="similarity">
    <text evidence="4 7">Belongs to the glucosamine/galactosamine-6-phosphate isomerase family. 6-phosphogluconolactonase subfamily.</text>
</comment>
<dbReference type="Pfam" id="PF01182">
    <property type="entry name" value="Glucosamine_iso"/>
    <property type="match status" value="1"/>
</dbReference>
<dbReference type="GO" id="GO:0005975">
    <property type="term" value="P:carbohydrate metabolic process"/>
    <property type="evidence" value="ECO:0007669"/>
    <property type="project" value="UniProtKB-UniRule"/>
</dbReference>
<dbReference type="Proteomes" id="UP000324479">
    <property type="component" value="Unassembled WGS sequence"/>
</dbReference>
<dbReference type="GO" id="GO:0017057">
    <property type="term" value="F:6-phosphogluconolactonase activity"/>
    <property type="evidence" value="ECO:0007669"/>
    <property type="project" value="UniProtKB-UniRule"/>
</dbReference>
<evidence type="ECO:0000256" key="4">
    <source>
        <dbReference type="ARBA" id="ARBA00010662"/>
    </source>
</evidence>
<dbReference type="InterPro" id="IPR037171">
    <property type="entry name" value="NagB/RpiA_transferase-like"/>
</dbReference>
<dbReference type="PANTHER" id="PTHR11054:SF0">
    <property type="entry name" value="6-PHOSPHOGLUCONOLACTONASE"/>
    <property type="match status" value="1"/>
</dbReference>
<dbReference type="InterPro" id="IPR039104">
    <property type="entry name" value="6PGL"/>
</dbReference>
<dbReference type="EMBL" id="VWOX01000013">
    <property type="protein sequence ID" value="KAA5540510.1"/>
    <property type="molecule type" value="Genomic_DNA"/>
</dbReference>
<dbReference type="CDD" id="cd01400">
    <property type="entry name" value="6PGL"/>
    <property type="match status" value="1"/>
</dbReference>
<dbReference type="GO" id="GO:0006098">
    <property type="term" value="P:pentose-phosphate shunt"/>
    <property type="evidence" value="ECO:0007669"/>
    <property type="project" value="UniProtKB-UniPathway"/>
</dbReference>
<dbReference type="SUPFAM" id="SSF100950">
    <property type="entry name" value="NagB/RpiA/CoA transferase-like"/>
    <property type="match status" value="1"/>
</dbReference>
<evidence type="ECO:0000256" key="2">
    <source>
        <dbReference type="ARBA" id="ARBA00002681"/>
    </source>
</evidence>
<accession>A0A5M6D1K6</accession>
<comment type="catalytic activity">
    <reaction evidence="1 7">
        <text>6-phospho-D-glucono-1,5-lactone + H2O = 6-phospho-D-gluconate + H(+)</text>
        <dbReference type="Rhea" id="RHEA:12556"/>
        <dbReference type="ChEBI" id="CHEBI:15377"/>
        <dbReference type="ChEBI" id="CHEBI:15378"/>
        <dbReference type="ChEBI" id="CHEBI:57955"/>
        <dbReference type="ChEBI" id="CHEBI:58759"/>
        <dbReference type="EC" id="3.1.1.31"/>
    </reaction>
</comment>
<evidence type="ECO:0000256" key="3">
    <source>
        <dbReference type="ARBA" id="ARBA00004961"/>
    </source>
</evidence>
<evidence type="ECO:0000313" key="10">
    <source>
        <dbReference type="Proteomes" id="UP000324479"/>
    </source>
</evidence>
<organism evidence="9 10">
    <name type="scientific">Roseiconus nitratireducens</name>
    <dbReference type="NCBI Taxonomy" id="2605748"/>
    <lineage>
        <taxon>Bacteria</taxon>
        <taxon>Pseudomonadati</taxon>
        <taxon>Planctomycetota</taxon>
        <taxon>Planctomycetia</taxon>
        <taxon>Pirellulales</taxon>
        <taxon>Pirellulaceae</taxon>
        <taxon>Roseiconus</taxon>
    </lineage>
</organism>
<dbReference type="RefSeq" id="WP_150078546.1">
    <property type="nucleotide sequence ID" value="NZ_VWOX01000013.1"/>
</dbReference>
<dbReference type="Gene3D" id="3.40.50.1360">
    <property type="match status" value="1"/>
</dbReference>
<evidence type="ECO:0000256" key="1">
    <source>
        <dbReference type="ARBA" id="ARBA00000832"/>
    </source>
</evidence>
<reference evidence="9 10" key="1">
    <citation type="submission" date="2019-08" db="EMBL/GenBank/DDBJ databases">
        <authorList>
            <person name="Dhanesh K."/>
            <person name="Kumar G."/>
            <person name="Sasikala C."/>
            <person name="Venkata Ramana C."/>
        </authorList>
    </citation>
    <scope>NUCLEOTIDE SEQUENCE [LARGE SCALE GENOMIC DNA]</scope>
    <source>
        <strain evidence="9 10">JC645</strain>
    </source>
</reference>
<comment type="caution">
    <text evidence="9">The sequence shown here is derived from an EMBL/GenBank/DDBJ whole genome shotgun (WGS) entry which is preliminary data.</text>
</comment>
<keyword evidence="7 9" id="KW-0378">Hydrolase</keyword>
<gene>
    <name evidence="7 9" type="primary">pgl</name>
    <name evidence="9" type="ORF">FYK55_21125</name>
</gene>
<dbReference type="EC" id="3.1.1.31" evidence="5 7"/>
<keyword evidence="10" id="KW-1185">Reference proteome</keyword>
<sequence>MNAPFEPFPDVPTLQQAVTDAFCDLVNETVAQRGTFNVSLSGGSTPKRVYELLSQRNLPWDAIHWFWGDERNVPPDHPDSNFRMVKTALLDQVPIPQANQHPVPVNVDDPDDAARQYEQTLREHFQTGSPEWDLVLLGMGDDAHTASLFPGTDALSVRDRWFVQNWVPKFDAFRYTLTYPAIESGRNIWFLITGQAKRDALQQVLQGPADADRYPSQKIKPTRWFVSADACQ</sequence>
<comment type="pathway">
    <text evidence="3 7">Carbohydrate degradation; pentose phosphate pathway; D-ribulose 5-phosphate from D-glucose 6-phosphate (oxidative stage): step 2/3.</text>
</comment>
<dbReference type="UniPathway" id="UPA00115">
    <property type="reaction ID" value="UER00409"/>
</dbReference>
<evidence type="ECO:0000313" key="9">
    <source>
        <dbReference type="EMBL" id="KAA5540510.1"/>
    </source>
</evidence>